<gene>
    <name evidence="1" type="ORF">MLD38_011805</name>
</gene>
<accession>A0ACB9R8E9</accession>
<dbReference type="EMBL" id="CM042883">
    <property type="protein sequence ID" value="KAI4373713.1"/>
    <property type="molecule type" value="Genomic_DNA"/>
</dbReference>
<keyword evidence="2" id="KW-1185">Reference proteome</keyword>
<protein>
    <submittedName>
        <fullName evidence="1">Uncharacterized protein</fullName>
    </submittedName>
</protein>
<organism evidence="1 2">
    <name type="scientific">Melastoma candidum</name>
    <dbReference type="NCBI Taxonomy" id="119954"/>
    <lineage>
        <taxon>Eukaryota</taxon>
        <taxon>Viridiplantae</taxon>
        <taxon>Streptophyta</taxon>
        <taxon>Embryophyta</taxon>
        <taxon>Tracheophyta</taxon>
        <taxon>Spermatophyta</taxon>
        <taxon>Magnoliopsida</taxon>
        <taxon>eudicotyledons</taxon>
        <taxon>Gunneridae</taxon>
        <taxon>Pentapetalae</taxon>
        <taxon>rosids</taxon>
        <taxon>malvids</taxon>
        <taxon>Myrtales</taxon>
        <taxon>Melastomataceae</taxon>
        <taxon>Melastomatoideae</taxon>
        <taxon>Melastomateae</taxon>
        <taxon>Melastoma</taxon>
    </lineage>
</organism>
<proteinExistence type="predicted"/>
<dbReference type="Proteomes" id="UP001057402">
    <property type="component" value="Chromosome 4"/>
</dbReference>
<evidence type="ECO:0000313" key="2">
    <source>
        <dbReference type="Proteomes" id="UP001057402"/>
    </source>
</evidence>
<comment type="caution">
    <text evidence="1">The sequence shown here is derived from an EMBL/GenBank/DDBJ whole genome shotgun (WGS) entry which is preliminary data.</text>
</comment>
<name>A0ACB9R8E9_9MYRT</name>
<reference evidence="2" key="1">
    <citation type="journal article" date="2023" name="Front. Plant Sci.">
        <title>Chromosomal-level genome assembly of Melastoma candidum provides insights into trichome evolution.</title>
        <authorList>
            <person name="Zhong Y."/>
            <person name="Wu W."/>
            <person name="Sun C."/>
            <person name="Zou P."/>
            <person name="Liu Y."/>
            <person name="Dai S."/>
            <person name="Zhou R."/>
        </authorList>
    </citation>
    <scope>NUCLEOTIDE SEQUENCE [LARGE SCALE GENOMIC DNA]</scope>
</reference>
<sequence length="553" mass="59080">MRSSNRFDLKSTFGLQGSGKPEPLLDPFVSVSGVRFCPEVLLPAFALGLSSGCEMVRCLGIGLLMLFSTILPFSRGAFVGFNIGTQVSNLPAASDIVSILKANQISHVRLYDADAHMLKALSNSGIDIVVGVTNEEVLGIGQSPSTAASWVNKNVVPYLPAANITAIAVGSEVLTTIPNAAPILVPAMNNLHKALVASNLNFQVKVSTPQSMDIIPKPFPPSTATFNSSLNSTVYQMLQFLKNTNAPFMLNAYPYYGYTQGNGIYPIDYALFRPLAPVKQIVDPNTLSRYNSMFEAMVDAAYYSIESMNFSGIPVTITETGWPWFGGETELDATVENAETFNNNLISRVLNGSGPPSQVNVPMNTYIYELFNEDERPGPVSEKNWGVIFTNGTAVYPLSSIGASLVAVNSSGQFCIAKPGSDADKLQAGLNWACGQGQVNCAAIQSGQPCYTPNTLENHASYAYNDYYQRMHSAGGTCDFQGTATITTSDPSYGTCVFTGSSNATMNSTVPSTANSPTSPQSGCPASTSTPCLRILSLCATLLGFLPLLRRLF</sequence>
<evidence type="ECO:0000313" key="1">
    <source>
        <dbReference type="EMBL" id="KAI4373713.1"/>
    </source>
</evidence>